<dbReference type="PANTHER" id="PTHR45806:SF1">
    <property type="entry name" value="SYNAPTOBREVIN HOMOLOG YKT6"/>
    <property type="match status" value="1"/>
</dbReference>
<evidence type="ECO:0000259" key="10">
    <source>
        <dbReference type="PROSITE" id="PS50892"/>
    </source>
</evidence>
<dbReference type="Gene3D" id="1.20.5.110">
    <property type="match status" value="1"/>
</dbReference>
<keyword evidence="12" id="KW-1185">Reference proteome</keyword>
<evidence type="ECO:0000256" key="4">
    <source>
        <dbReference type="ARBA" id="ARBA00023139"/>
    </source>
</evidence>
<evidence type="ECO:0000256" key="8">
    <source>
        <dbReference type="PROSITE-ProRule" id="PRU00290"/>
    </source>
</evidence>
<evidence type="ECO:0000256" key="1">
    <source>
        <dbReference type="ARBA" id="ARBA00008025"/>
    </source>
</evidence>
<evidence type="ECO:0000313" key="11">
    <source>
        <dbReference type="EMBL" id="UYV64341.1"/>
    </source>
</evidence>
<comment type="subcellular location">
    <subcellularLocation>
        <location evidence="7">Endomembrane system</location>
        <topology evidence="7">Lipid-anchor</topology>
        <orientation evidence="7">Cytoplasmic side</orientation>
    </subcellularLocation>
</comment>
<keyword evidence="8" id="KW-0175">Coiled coil</keyword>
<evidence type="ECO:0000259" key="9">
    <source>
        <dbReference type="PROSITE" id="PS50859"/>
    </source>
</evidence>
<evidence type="ECO:0000256" key="5">
    <source>
        <dbReference type="ARBA" id="ARBA00023288"/>
    </source>
</evidence>
<keyword evidence="6" id="KW-0636">Prenylation</keyword>
<evidence type="ECO:0000256" key="7">
    <source>
        <dbReference type="ARBA" id="ARBA00046278"/>
    </source>
</evidence>
<dbReference type="InterPro" id="IPR011012">
    <property type="entry name" value="Longin-like_dom_sf"/>
</dbReference>
<dbReference type="Pfam" id="PF13774">
    <property type="entry name" value="Longin"/>
    <property type="match status" value="1"/>
</dbReference>
<evidence type="ECO:0000256" key="2">
    <source>
        <dbReference type="ARBA" id="ARBA00022481"/>
    </source>
</evidence>
<dbReference type="CDD" id="cd14824">
    <property type="entry name" value="Longin"/>
    <property type="match status" value="1"/>
</dbReference>
<proteinExistence type="inferred from homology"/>
<dbReference type="SUPFAM" id="SSF64356">
    <property type="entry name" value="SNARE-like"/>
    <property type="match status" value="1"/>
</dbReference>
<dbReference type="PROSITE" id="PS50892">
    <property type="entry name" value="V_SNARE"/>
    <property type="match status" value="1"/>
</dbReference>
<keyword evidence="3" id="KW-0472">Membrane</keyword>
<dbReference type="SMART" id="SM01270">
    <property type="entry name" value="Longin"/>
    <property type="match status" value="1"/>
</dbReference>
<dbReference type="PROSITE" id="PS50859">
    <property type="entry name" value="LONGIN"/>
    <property type="match status" value="1"/>
</dbReference>
<accession>A0ABY6K647</accession>
<protein>
    <submittedName>
        <fullName evidence="11">YKT6</fullName>
    </submittedName>
</protein>
<dbReference type="SUPFAM" id="SSF58038">
    <property type="entry name" value="SNARE fusion complex"/>
    <property type="match status" value="1"/>
</dbReference>
<dbReference type="EMBL" id="CP092865">
    <property type="protein sequence ID" value="UYV64341.1"/>
    <property type="molecule type" value="Genomic_DNA"/>
</dbReference>
<dbReference type="InterPro" id="IPR010908">
    <property type="entry name" value="Longin_dom"/>
</dbReference>
<sequence>MVYLYHLAVLKKEGPKAVLLSLASDLTSFGYFQRRNIQEFMEFTSRMLVERTIAGARSSIKQGEYLCHVYTQTNNLAAVLITDLEYPQRVAQTILNKVLEDFANNIPVNQRIPNEPSLLNFRSTLENYLNKYKNPLEADALTRIQNDVDETKIILHQTLESVLQRGEKLDDLVAKSEDLSRSSKHFYKAARKTNSCCKL</sequence>
<dbReference type="Gene3D" id="3.30.450.50">
    <property type="entry name" value="Longin domain"/>
    <property type="match status" value="1"/>
</dbReference>
<keyword evidence="4" id="KW-0564">Palmitate</keyword>
<reference evidence="11 12" key="1">
    <citation type="submission" date="2022-01" db="EMBL/GenBank/DDBJ databases">
        <title>A chromosomal length assembly of Cordylochernes scorpioides.</title>
        <authorList>
            <person name="Zeh D."/>
            <person name="Zeh J."/>
        </authorList>
    </citation>
    <scope>NUCLEOTIDE SEQUENCE [LARGE SCALE GENOMIC DNA]</scope>
    <source>
        <strain evidence="11">IN4F17</strain>
        <tissue evidence="11">Whole Body</tissue>
    </source>
</reference>
<evidence type="ECO:0000313" key="12">
    <source>
        <dbReference type="Proteomes" id="UP001235939"/>
    </source>
</evidence>
<evidence type="ECO:0000256" key="3">
    <source>
        <dbReference type="ARBA" id="ARBA00023136"/>
    </source>
</evidence>
<keyword evidence="2" id="KW-0488">Methylation</keyword>
<evidence type="ECO:0000256" key="6">
    <source>
        <dbReference type="ARBA" id="ARBA00023289"/>
    </source>
</evidence>
<feature type="domain" description="Longin" evidence="9">
    <location>
        <begin position="8"/>
        <end position="102"/>
    </location>
</feature>
<gene>
    <name evidence="11" type="ORF">LAZ67_3000338</name>
</gene>
<dbReference type="PANTHER" id="PTHR45806">
    <property type="entry name" value="SYNAPTOBREVIN HOMOLOG YKT6"/>
    <property type="match status" value="1"/>
</dbReference>
<keyword evidence="5" id="KW-0449">Lipoprotein</keyword>
<name>A0ABY6K647_9ARAC</name>
<dbReference type="InterPro" id="IPR042855">
    <property type="entry name" value="V_SNARE_CC"/>
</dbReference>
<feature type="domain" description="V-SNARE coiled-coil homology" evidence="10">
    <location>
        <begin position="140"/>
        <end position="199"/>
    </location>
</feature>
<dbReference type="Pfam" id="PF00957">
    <property type="entry name" value="Synaptobrevin"/>
    <property type="match status" value="1"/>
</dbReference>
<dbReference type="Proteomes" id="UP001235939">
    <property type="component" value="Chromosome 03"/>
</dbReference>
<organism evidence="11 12">
    <name type="scientific">Cordylochernes scorpioides</name>
    <dbReference type="NCBI Taxonomy" id="51811"/>
    <lineage>
        <taxon>Eukaryota</taxon>
        <taxon>Metazoa</taxon>
        <taxon>Ecdysozoa</taxon>
        <taxon>Arthropoda</taxon>
        <taxon>Chelicerata</taxon>
        <taxon>Arachnida</taxon>
        <taxon>Pseudoscorpiones</taxon>
        <taxon>Cheliferoidea</taxon>
        <taxon>Chernetidae</taxon>
        <taxon>Cordylochernes</taxon>
    </lineage>
</organism>
<comment type="similarity">
    <text evidence="1">Belongs to the synaptobrevin family.</text>
</comment>